<reference evidence="2" key="1">
    <citation type="submission" date="2015-01" db="EMBL/GenBank/DDBJ databases">
        <authorList>
            <person name="Aksoy S."/>
            <person name="Warren W."/>
            <person name="Wilson R.K."/>
        </authorList>
    </citation>
    <scope>NUCLEOTIDE SEQUENCE [LARGE SCALE GENOMIC DNA]</scope>
    <source>
        <strain evidence="2">IAEA</strain>
    </source>
</reference>
<proteinExistence type="predicted"/>
<protein>
    <submittedName>
        <fullName evidence="1">Uncharacterized protein</fullName>
    </submittedName>
</protein>
<organism evidence="1 2">
    <name type="scientific">Glossina palpalis gambiensis</name>
    <dbReference type="NCBI Taxonomy" id="67801"/>
    <lineage>
        <taxon>Eukaryota</taxon>
        <taxon>Metazoa</taxon>
        <taxon>Ecdysozoa</taxon>
        <taxon>Arthropoda</taxon>
        <taxon>Hexapoda</taxon>
        <taxon>Insecta</taxon>
        <taxon>Pterygota</taxon>
        <taxon>Neoptera</taxon>
        <taxon>Endopterygota</taxon>
        <taxon>Diptera</taxon>
        <taxon>Brachycera</taxon>
        <taxon>Muscomorpha</taxon>
        <taxon>Hippoboscoidea</taxon>
        <taxon>Glossinidae</taxon>
        <taxon>Glossina</taxon>
    </lineage>
</organism>
<name>A0A1B0C642_9MUSC</name>
<dbReference type="EMBL" id="JXJN01026422">
    <property type="status" value="NOT_ANNOTATED_CDS"/>
    <property type="molecule type" value="Genomic_DNA"/>
</dbReference>
<dbReference type="VEuPathDB" id="VectorBase:GPPI050171"/>
<dbReference type="AlphaFoldDB" id="A0A1B0C642"/>
<accession>A0A1B0C642</accession>
<sequence>MALVADKTKREGRSGKSLVPTGTFTGKFILAALSDTCRRGPINDLKQYSINISPHVQNASPEVLKLAHNKRDYLSSNDLDLRNYRKAACSLSCERDFIIEKCHCQPYCSTKEPITENVNSMIACAIWKTMVHVFTIFSSTTTPITNRIACVAGEEGIIRAVHVALFRNLGVVGQHTMPIESKTPLLASHHIAPYRLESLLGKLHRTKVLK</sequence>
<evidence type="ECO:0000313" key="2">
    <source>
        <dbReference type="Proteomes" id="UP000092460"/>
    </source>
</evidence>
<dbReference type="Proteomes" id="UP000092460">
    <property type="component" value="Unassembled WGS sequence"/>
</dbReference>
<evidence type="ECO:0000313" key="1">
    <source>
        <dbReference type="EnsemblMetazoa" id="GPPI050171-PA"/>
    </source>
</evidence>
<dbReference type="EnsemblMetazoa" id="GPPI050171-RA">
    <property type="protein sequence ID" value="GPPI050171-PA"/>
    <property type="gene ID" value="GPPI050171"/>
</dbReference>
<dbReference type="STRING" id="67801.A0A1B0C642"/>
<keyword evidence="2" id="KW-1185">Reference proteome</keyword>
<reference evidence="1" key="2">
    <citation type="submission" date="2020-05" db="UniProtKB">
        <authorList>
            <consortium name="EnsemblMetazoa"/>
        </authorList>
    </citation>
    <scope>IDENTIFICATION</scope>
    <source>
        <strain evidence="1">IAEA</strain>
    </source>
</reference>